<dbReference type="PANTHER" id="PTHR35526:SF3">
    <property type="entry name" value="ANTI-SIGMA-F FACTOR RSBW"/>
    <property type="match status" value="1"/>
</dbReference>
<dbReference type="InterPro" id="IPR036890">
    <property type="entry name" value="HATPase_C_sf"/>
</dbReference>
<reference evidence="4 5" key="1">
    <citation type="journal article" date="2019" name="Int. J. Syst. Evol. Microbiol.">
        <title>The Global Catalogue of Microorganisms (GCM) 10K type strain sequencing project: providing services to taxonomists for standard genome sequencing and annotation.</title>
        <authorList>
            <consortium name="The Broad Institute Genomics Platform"/>
            <consortium name="The Broad Institute Genome Sequencing Center for Infectious Disease"/>
            <person name="Wu L."/>
            <person name="Ma J."/>
        </authorList>
    </citation>
    <scope>NUCLEOTIDE SEQUENCE [LARGE SCALE GENOMIC DNA]</scope>
    <source>
        <strain evidence="4 5">JCM 6242</strain>
    </source>
</reference>
<dbReference type="InterPro" id="IPR025847">
    <property type="entry name" value="MEDS_domain"/>
</dbReference>
<protein>
    <submittedName>
        <fullName evidence="4">Sensor histidine kinase</fullName>
    </submittedName>
</protein>
<proteinExistence type="predicted"/>
<evidence type="ECO:0000313" key="5">
    <source>
        <dbReference type="Proteomes" id="UP001500831"/>
    </source>
</evidence>
<dbReference type="CDD" id="cd16936">
    <property type="entry name" value="HATPase_RsbW-like"/>
    <property type="match status" value="1"/>
</dbReference>
<dbReference type="PANTHER" id="PTHR35526">
    <property type="entry name" value="ANTI-SIGMA-F FACTOR RSBW-RELATED"/>
    <property type="match status" value="1"/>
</dbReference>
<keyword evidence="5" id="KW-1185">Reference proteome</keyword>
<name>A0ABN3W2P3_9ACTN</name>
<organism evidence="4 5">
    <name type="scientific">Streptosporangium fragile</name>
    <dbReference type="NCBI Taxonomy" id="46186"/>
    <lineage>
        <taxon>Bacteria</taxon>
        <taxon>Bacillati</taxon>
        <taxon>Actinomycetota</taxon>
        <taxon>Actinomycetes</taxon>
        <taxon>Streptosporangiales</taxon>
        <taxon>Streptosporangiaceae</taxon>
        <taxon>Streptosporangium</taxon>
    </lineage>
</organism>
<dbReference type="NCBIfam" id="NF041045">
    <property type="entry name" value="RsbA_anti_sig"/>
    <property type="match status" value="1"/>
</dbReference>
<dbReference type="InterPro" id="IPR003594">
    <property type="entry name" value="HATPase_dom"/>
</dbReference>
<dbReference type="InterPro" id="IPR050267">
    <property type="entry name" value="Anti-sigma-factor_SerPK"/>
</dbReference>
<evidence type="ECO:0000313" key="4">
    <source>
        <dbReference type="EMBL" id="GAA2885916.1"/>
    </source>
</evidence>
<dbReference type="SUPFAM" id="SSF55874">
    <property type="entry name" value="ATPase domain of HSP90 chaperone/DNA topoisomerase II/histidine kinase"/>
    <property type="match status" value="1"/>
</dbReference>
<dbReference type="Pfam" id="PF14417">
    <property type="entry name" value="MEDS"/>
    <property type="match status" value="1"/>
</dbReference>
<evidence type="ECO:0000259" key="3">
    <source>
        <dbReference type="Pfam" id="PF14417"/>
    </source>
</evidence>
<keyword evidence="4" id="KW-0808">Transferase</keyword>
<sequence>MSAETVRGERADGLRHELYSYSGEEEFLSGALSFIHDALAADEIVLVSVPQDREQILRAEPVGSDPRVLFMDTAVLGRNPARLIPAWERWVVEHAGRGRGVRGIGETGWIGRGAAEIAEIRYHEWLLNLAFTRSPAWWLLCPYDTGTVDPEEMRKISRCHPYVMESGAHRASDAYVDEPFAWDELEKACDPSEEFPYGRGDLAAVRERVTACAVQHGLGGERLRETLVAVTEVAANSITHGGGHGTLRTWVRQGTLVCEFHDDGVIDDPMAGRRRPTPQLPGGRGLWLVHQLCDLVEIRSTPESGTTVRLHVTILPPS</sequence>
<keyword evidence="4" id="KW-0418">Kinase</keyword>
<gene>
    <name evidence="4" type="ORF">GCM10010517_49560</name>
</gene>
<feature type="domain" description="Histidine kinase/HSP90-like ATPase" evidence="2">
    <location>
        <begin position="201"/>
        <end position="310"/>
    </location>
</feature>
<dbReference type="GO" id="GO:0016301">
    <property type="term" value="F:kinase activity"/>
    <property type="evidence" value="ECO:0007669"/>
    <property type="project" value="UniProtKB-KW"/>
</dbReference>
<dbReference type="EMBL" id="BAAAVI010000039">
    <property type="protein sequence ID" value="GAA2885916.1"/>
    <property type="molecule type" value="Genomic_DNA"/>
</dbReference>
<dbReference type="Pfam" id="PF13581">
    <property type="entry name" value="HATPase_c_2"/>
    <property type="match status" value="1"/>
</dbReference>
<evidence type="ECO:0000259" key="2">
    <source>
        <dbReference type="Pfam" id="PF13581"/>
    </source>
</evidence>
<dbReference type="Gene3D" id="3.30.565.10">
    <property type="entry name" value="Histidine kinase-like ATPase, C-terminal domain"/>
    <property type="match status" value="1"/>
</dbReference>
<dbReference type="Proteomes" id="UP001500831">
    <property type="component" value="Unassembled WGS sequence"/>
</dbReference>
<evidence type="ECO:0000256" key="1">
    <source>
        <dbReference type="ARBA" id="ARBA00022527"/>
    </source>
</evidence>
<dbReference type="RefSeq" id="WP_344976141.1">
    <property type="nucleotide sequence ID" value="NZ_BAAAVI010000039.1"/>
</dbReference>
<accession>A0ABN3W2P3</accession>
<feature type="domain" description="MEDS" evidence="3">
    <location>
        <begin position="15"/>
        <end position="161"/>
    </location>
</feature>
<keyword evidence="1" id="KW-0723">Serine/threonine-protein kinase</keyword>
<dbReference type="InterPro" id="IPR047718">
    <property type="entry name" value="RsbA-like_anti_sig"/>
</dbReference>
<comment type="caution">
    <text evidence="4">The sequence shown here is derived from an EMBL/GenBank/DDBJ whole genome shotgun (WGS) entry which is preliminary data.</text>
</comment>